<dbReference type="RefSeq" id="XP_026190926.1">
    <property type="nucleotide sequence ID" value="XM_026335141.1"/>
</dbReference>
<feature type="compositionally biased region" description="Low complexity" evidence="1">
    <location>
        <begin position="341"/>
        <end position="359"/>
    </location>
</feature>
<name>A0A6P6RSX9_9EIME</name>
<dbReference type="Proteomes" id="UP000515125">
    <property type="component" value="Unplaced"/>
</dbReference>
<proteinExistence type="predicted"/>
<evidence type="ECO:0000256" key="1">
    <source>
        <dbReference type="SAM" id="MobiDB-lite"/>
    </source>
</evidence>
<dbReference type="AlphaFoldDB" id="A0A6P6RSX9"/>
<feature type="region of interest" description="Disordered" evidence="1">
    <location>
        <begin position="265"/>
        <end position="391"/>
    </location>
</feature>
<feature type="region of interest" description="Disordered" evidence="1">
    <location>
        <begin position="120"/>
        <end position="248"/>
    </location>
</feature>
<keyword evidence="2" id="KW-1185">Reference proteome</keyword>
<feature type="compositionally biased region" description="Low complexity" evidence="1">
    <location>
        <begin position="133"/>
        <end position="237"/>
    </location>
</feature>
<organism evidence="2 3">
    <name type="scientific">Cyclospora cayetanensis</name>
    <dbReference type="NCBI Taxonomy" id="88456"/>
    <lineage>
        <taxon>Eukaryota</taxon>
        <taxon>Sar</taxon>
        <taxon>Alveolata</taxon>
        <taxon>Apicomplexa</taxon>
        <taxon>Conoidasida</taxon>
        <taxon>Coccidia</taxon>
        <taxon>Eucoccidiorida</taxon>
        <taxon>Eimeriorina</taxon>
        <taxon>Eimeriidae</taxon>
        <taxon>Cyclospora</taxon>
    </lineage>
</organism>
<feature type="compositionally biased region" description="Gly residues" evidence="1">
    <location>
        <begin position="278"/>
        <end position="290"/>
    </location>
</feature>
<protein>
    <submittedName>
        <fullName evidence="3">RNA polymerase II degradation factor 1-like</fullName>
    </submittedName>
</protein>
<evidence type="ECO:0000313" key="2">
    <source>
        <dbReference type="Proteomes" id="UP000515125"/>
    </source>
</evidence>
<dbReference type="GeneID" id="113146780"/>
<reference evidence="3" key="1">
    <citation type="submission" date="2025-08" db="UniProtKB">
        <authorList>
            <consortium name="RefSeq"/>
        </authorList>
    </citation>
    <scope>IDENTIFICATION</scope>
</reference>
<gene>
    <name evidence="3" type="primary">LOC113146780</name>
</gene>
<accession>A0A6P6RSX9</accession>
<evidence type="ECO:0000313" key="3">
    <source>
        <dbReference type="RefSeq" id="XP_026190926.1"/>
    </source>
</evidence>
<sequence>MIEQFRQIASFLKDSSALQTVPAFFVAAVAPSSAPSPPQVLRFTMTLYRYPAFKIAAGGGSPEIFQLQDPGNQPGGPKRVPRVLAPMGPTGSLRAMLLLVQGDPMASLLAAALALRAAAGQGSSGGKPDQHQKQLQPQQQQQKFQEQQQQRQEVAKQLKSPQQQQQQPRQQQQQQQPRQQQQQQPRQLQQQQQPRQLQQQQPRQLQQQQQPRQQQQQQQPRQLQQQQPLQQSQRMQQVEYQKQRKSPQQVFLDAVPAAAAQDLPHANARSAAVCSGLKQGGKPLGGGGEPSAGTRGPQVAPPHSGACSPPVQRPGDEGGTEEGGSNVRGPEVEGPPHGRPSWGSSSGQNGSANQISGSGPRLHVAIPVCAPARARQQKGSNSSAPQRPPQG</sequence>